<evidence type="ECO:0000256" key="6">
    <source>
        <dbReference type="ARBA" id="ARBA00022989"/>
    </source>
</evidence>
<accession>A0A7W3IVH3</accession>
<feature type="compositionally biased region" description="Basic and acidic residues" evidence="8">
    <location>
        <begin position="92"/>
        <end position="117"/>
    </location>
</feature>
<sequence length="128" mass="13348">MNAFTVVVAAVGIAVLGVSALLTVVRLARGPSTLDRVVAADVLVAVVIAALGLEAVVNRHATTLPVILVLSLVGFAGSLSVARFVADRDRAHRWDPAGRPKPRWEPVDPGASDREPGAEQPSDAGRDR</sequence>
<dbReference type="EMBL" id="JACGWT010000006">
    <property type="protein sequence ID" value="MBA8795997.1"/>
    <property type="molecule type" value="Genomic_DNA"/>
</dbReference>
<evidence type="ECO:0000256" key="8">
    <source>
        <dbReference type="SAM" id="MobiDB-lite"/>
    </source>
</evidence>
<keyword evidence="5 9" id="KW-0812">Transmembrane</keyword>
<dbReference type="GO" id="GO:0015385">
    <property type="term" value="F:sodium:proton antiporter activity"/>
    <property type="evidence" value="ECO:0007669"/>
    <property type="project" value="TreeGrafter"/>
</dbReference>
<dbReference type="PANTHER" id="PTHR34702">
    <property type="entry name" value="NA(+)/H(+) ANTIPORTER SUBUNIT F1"/>
    <property type="match status" value="1"/>
</dbReference>
<keyword evidence="7 9" id="KW-0472">Membrane</keyword>
<organism evidence="10 11">
    <name type="scientific">Microlunatus kandeliicorticis</name>
    <dbReference type="NCBI Taxonomy" id="1759536"/>
    <lineage>
        <taxon>Bacteria</taxon>
        <taxon>Bacillati</taxon>
        <taxon>Actinomycetota</taxon>
        <taxon>Actinomycetes</taxon>
        <taxon>Propionibacteriales</taxon>
        <taxon>Propionibacteriaceae</taxon>
        <taxon>Microlunatus</taxon>
    </lineage>
</organism>
<evidence type="ECO:0000256" key="3">
    <source>
        <dbReference type="ARBA" id="ARBA00022448"/>
    </source>
</evidence>
<evidence type="ECO:0000256" key="2">
    <source>
        <dbReference type="ARBA" id="ARBA00009212"/>
    </source>
</evidence>
<feature type="transmembrane region" description="Helical" evidence="9">
    <location>
        <begin position="63"/>
        <end position="86"/>
    </location>
</feature>
<evidence type="ECO:0000256" key="9">
    <source>
        <dbReference type="SAM" id="Phobius"/>
    </source>
</evidence>
<dbReference type="InterPro" id="IPR007208">
    <property type="entry name" value="MrpF/PhaF-like"/>
</dbReference>
<evidence type="ECO:0000256" key="4">
    <source>
        <dbReference type="ARBA" id="ARBA00022475"/>
    </source>
</evidence>
<evidence type="ECO:0000256" key="5">
    <source>
        <dbReference type="ARBA" id="ARBA00022692"/>
    </source>
</evidence>
<feature type="region of interest" description="Disordered" evidence="8">
    <location>
        <begin position="92"/>
        <end position="128"/>
    </location>
</feature>
<evidence type="ECO:0000313" key="10">
    <source>
        <dbReference type="EMBL" id="MBA8795997.1"/>
    </source>
</evidence>
<proteinExistence type="inferred from homology"/>
<keyword evidence="3" id="KW-0813">Transport</keyword>
<gene>
    <name evidence="10" type="ORF">FHX74_003638</name>
</gene>
<comment type="similarity">
    <text evidence="2">Belongs to the CPA3 antiporters (TC 2.A.63) subunit F family.</text>
</comment>
<evidence type="ECO:0000313" key="11">
    <source>
        <dbReference type="Proteomes" id="UP000523079"/>
    </source>
</evidence>
<dbReference type="PANTHER" id="PTHR34702:SF1">
    <property type="entry name" value="NA(+)_H(+) ANTIPORTER SUBUNIT F"/>
    <property type="match status" value="1"/>
</dbReference>
<reference evidence="10 11" key="1">
    <citation type="submission" date="2020-07" db="EMBL/GenBank/DDBJ databases">
        <title>Sequencing the genomes of 1000 actinobacteria strains.</title>
        <authorList>
            <person name="Klenk H.-P."/>
        </authorList>
    </citation>
    <scope>NUCLEOTIDE SEQUENCE [LARGE SCALE GENOMIC DNA]</scope>
    <source>
        <strain evidence="10 11">DSM 100723</strain>
    </source>
</reference>
<comment type="subcellular location">
    <subcellularLocation>
        <location evidence="1">Cell membrane</location>
        <topology evidence="1">Multi-pass membrane protein</topology>
    </subcellularLocation>
</comment>
<dbReference type="Pfam" id="PF04066">
    <property type="entry name" value="MrpF_PhaF"/>
    <property type="match status" value="1"/>
</dbReference>
<feature type="transmembrane region" description="Helical" evidence="9">
    <location>
        <begin position="6"/>
        <end position="25"/>
    </location>
</feature>
<name>A0A7W3IVH3_9ACTN</name>
<feature type="transmembrane region" description="Helical" evidence="9">
    <location>
        <begin position="37"/>
        <end position="57"/>
    </location>
</feature>
<evidence type="ECO:0000256" key="7">
    <source>
        <dbReference type="ARBA" id="ARBA00023136"/>
    </source>
</evidence>
<protein>
    <submittedName>
        <fullName evidence="10">Multicomponent Na+:H+ antiporter subunit F</fullName>
    </submittedName>
</protein>
<keyword evidence="4" id="KW-1003">Cell membrane</keyword>
<keyword evidence="11" id="KW-1185">Reference proteome</keyword>
<evidence type="ECO:0000256" key="1">
    <source>
        <dbReference type="ARBA" id="ARBA00004651"/>
    </source>
</evidence>
<dbReference type="GO" id="GO:0005886">
    <property type="term" value="C:plasma membrane"/>
    <property type="evidence" value="ECO:0007669"/>
    <property type="project" value="UniProtKB-SubCell"/>
</dbReference>
<comment type="caution">
    <text evidence="10">The sequence shown here is derived from an EMBL/GenBank/DDBJ whole genome shotgun (WGS) entry which is preliminary data.</text>
</comment>
<keyword evidence="6 9" id="KW-1133">Transmembrane helix</keyword>
<dbReference type="AlphaFoldDB" id="A0A7W3IVH3"/>
<dbReference type="Proteomes" id="UP000523079">
    <property type="component" value="Unassembled WGS sequence"/>
</dbReference>
<dbReference type="RefSeq" id="WP_182561586.1">
    <property type="nucleotide sequence ID" value="NZ_JACGWT010000006.1"/>
</dbReference>